<accession>A0A5J6VL05</accession>
<organism evidence="2">
    <name type="scientific">Megaviridae environmental sample</name>
    <dbReference type="NCBI Taxonomy" id="1737588"/>
    <lineage>
        <taxon>Viruses</taxon>
        <taxon>Varidnaviria</taxon>
        <taxon>Bamfordvirae</taxon>
        <taxon>Nucleocytoviricota</taxon>
        <taxon>Megaviricetes</taxon>
        <taxon>Imitervirales</taxon>
        <taxon>Mimiviridae</taxon>
        <taxon>environmental samples</taxon>
    </lineage>
</organism>
<keyword evidence="1" id="KW-0472">Membrane</keyword>
<protein>
    <submittedName>
        <fullName evidence="2">Uncharacterized protein</fullName>
    </submittedName>
</protein>
<evidence type="ECO:0000256" key="1">
    <source>
        <dbReference type="SAM" id="Phobius"/>
    </source>
</evidence>
<keyword evidence="1" id="KW-1133">Transmembrane helix</keyword>
<feature type="transmembrane region" description="Helical" evidence="1">
    <location>
        <begin position="6"/>
        <end position="26"/>
    </location>
</feature>
<evidence type="ECO:0000313" key="2">
    <source>
        <dbReference type="EMBL" id="QFG74690.1"/>
    </source>
</evidence>
<reference evidence="2" key="1">
    <citation type="journal article" date="2019" name="Philos. Trans. R. Soc. Lond., B, Biol. Sci.">
        <title>Targeted metagenomic recovery of four divergent viruses reveals shared and distinctive characteristics of giant viruses of marine eukaryotes.</title>
        <authorList>
            <person name="Needham D.M."/>
            <person name="Poirier C."/>
            <person name="Hehenberger E."/>
            <person name="Jimenez V."/>
            <person name="Swalwell J.E."/>
            <person name="Santoro A.E."/>
            <person name="Worden A.Z."/>
        </authorList>
    </citation>
    <scope>NUCLEOTIDE SEQUENCE</scope>
    <source>
        <strain evidence="2">MPacV-611</strain>
    </source>
</reference>
<proteinExistence type="predicted"/>
<name>A0A5J6VL05_9VIRU</name>
<dbReference type="EMBL" id="MN448289">
    <property type="protein sequence ID" value="QFG74690.1"/>
    <property type="molecule type" value="Genomic_DNA"/>
</dbReference>
<keyword evidence="1" id="KW-0812">Transmembrane</keyword>
<sequence length="225" mass="26086">MEQKQIIILILVLSISGIFYYYKFYLKKTKKKKDYKYVDINIKYFIPGDKDLFFDEVITFNLNSDKSNVVKYFKEITNNTNTDWILEHSNYSYWRAKFDANGEQSGSDNISGIMFNFKRNPMKLPSKYYGYCKGSSGKDLDEISESKCKDRTLWRVPHTNNGMIGDVEDCITINNLKHLALLSIKYPNIKFIVTKIELKEKHHIPSTACSIDKNVTTSSITTTSA</sequence>